<dbReference type="SUPFAM" id="SSF69189">
    <property type="entry name" value="Penicillin-binding protein associated domain"/>
    <property type="match status" value="1"/>
</dbReference>
<comment type="catalytic activity">
    <reaction evidence="12">
        <text>Preferential cleavage: (Ac)2-L-Lys-D-Ala-|-D-Ala. Also transpeptidation of peptidyl-alanyl moieties that are N-acyl substituents of D-alanine.</text>
        <dbReference type="EC" id="3.4.16.4"/>
    </reaction>
</comment>
<dbReference type="EC" id="3.4.16.4" evidence="4"/>
<evidence type="ECO:0000256" key="2">
    <source>
        <dbReference type="ARBA" id="ARBA00004752"/>
    </source>
</evidence>
<evidence type="ECO:0000256" key="4">
    <source>
        <dbReference type="ARBA" id="ARBA00012448"/>
    </source>
</evidence>
<evidence type="ECO:0000256" key="13">
    <source>
        <dbReference type="PIRSR" id="PIRSR618044-1"/>
    </source>
</evidence>
<comment type="similarity">
    <text evidence="3 15">Belongs to the peptidase S11 family.</text>
</comment>
<reference evidence="18 19" key="1">
    <citation type="journal article" date="2016" name="Nat. Commun.">
        <title>Thousands of microbial genomes shed light on interconnected biogeochemical processes in an aquifer system.</title>
        <authorList>
            <person name="Anantharaman K."/>
            <person name="Brown C.T."/>
            <person name="Hug L.A."/>
            <person name="Sharon I."/>
            <person name="Castelle C.J."/>
            <person name="Probst A.J."/>
            <person name="Thomas B.C."/>
            <person name="Singh A."/>
            <person name="Wilkins M.J."/>
            <person name="Karaoz U."/>
            <person name="Brodie E.L."/>
            <person name="Williams K.H."/>
            <person name="Hubbard S.S."/>
            <person name="Banfield J.F."/>
        </authorList>
    </citation>
    <scope>NUCLEOTIDE SEQUENCE [LARGE SCALE GENOMIC DNA]</scope>
</reference>
<evidence type="ECO:0000256" key="3">
    <source>
        <dbReference type="ARBA" id="ARBA00007164"/>
    </source>
</evidence>
<feature type="signal peptide" evidence="16">
    <location>
        <begin position="1"/>
        <end position="20"/>
    </location>
</feature>
<dbReference type="InterPro" id="IPR012338">
    <property type="entry name" value="Beta-lactam/transpept-like"/>
</dbReference>
<keyword evidence="6" id="KW-0645">Protease</keyword>
<dbReference type="InterPro" id="IPR001967">
    <property type="entry name" value="Peptidase_S11_N"/>
</dbReference>
<keyword evidence="5" id="KW-0121">Carboxypeptidase</keyword>
<dbReference type="GO" id="GO:0006508">
    <property type="term" value="P:proteolysis"/>
    <property type="evidence" value="ECO:0007669"/>
    <property type="project" value="UniProtKB-KW"/>
</dbReference>
<dbReference type="PRINTS" id="PR00725">
    <property type="entry name" value="DADACBPTASE1"/>
</dbReference>
<feature type="domain" description="Peptidase S11 D-Ala-D-Ala carboxypeptidase A C-terminal" evidence="17">
    <location>
        <begin position="269"/>
        <end position="359"/>
    </location>
</feature>
<sequence length="375" mass="41512">MNTSLRLCAFLLALFPLSGAALEAAPKVPAQAWLLVDYATGDVLATHNADRRLPPASLTKLMTTYLIFEQLKAGKIRLTDTVSISPDALKARGSRVPLKVDMQVSVEDLIKGMLVRSANNATVALAEHVAGSETAFVDQMNARARAWKLTGTSFLNSTGLDRPGHLSTANDLSRIAAALIRDFPDYYRWFSLRDFTFNERELRNSNGLLWHDDTVDGMKTGYTRNAGWCLVSSANREQTRLIATVLGAPSNRTRVLSSQRLLDYGFRNFETRLLYMANRPAAEARVWLGESAVVPVGLTENLYLTLPRGIYERLRTRVEVSNGLYAPVSYGQPLGRLTLQLGDSVYGEYPLVALKEIGSGGLVERSIDHLQLWLH</sequence>
<evidence type="ECO:0000256" key="10">
    <source>
        <dbReference type="ARBA" id="ARBA00022984"/>
    </source>
</evidence>
<feature type="active site" evidence="13">
    <location>
        <position position="117"/>
    </location>
</feature>
<comment type="caution">
    <text evidence="18">The sequence shown here is derived from an EMBL/GenBank/DDBJ whole genome shotgun (WGS) entry which is preliminary data.</text>
</comment>
<dbReference type="GO" id="GO:0008360">
    <property type="term" value="P:regulation of cell shape"/>
    <property type="evidence" value="ECO:0007669"/>
    <property type="project" value="UniProtKB-KW"/>
</dbReference>
<comment type="function">
    <text evidence="1">Removes C-terminal D-alanyl residues from sugar-peptide cell wall precursors.</text>
</comment>
<keyword evidence="7 16" id="KW-0732">Signal</keyword>
<dbReference type="UniPathway" id="UPA00219"/>
<dbReference type="InterPro" id="IPR015956">
    <property type="entry name" value="Peniciliin-bd_prot_C_sf"/>
</dbReference>
<organism evidence="18 19">
    <name type="scientific">Candidatus Muproteobacteria bacterium RBG_16_60_9</name>
    <dbReference type="NCBI Taxonomy" id="1817755"/>
    <lineage>
        <taxon>Bacteria</taxon>
        <taxon>Pseudomonadati</taxon>
        <taxon>Pseudomonadota</taxon>
        <taxon>Candidatus Muproteobacteria</taxon>
    </lineage>
</organism>
<protein>
    <recommendedName>
        <fullName evidence="4">serine-type D-Ala-D-Ala carboxypeptidase</fullName>
        <ecNumber evidence="4">3.4.16.4</ecNumber>
    </recommendedName>
</protein>
<evidence type="ECO:0000256" key="1">
    <source>
        <dbReference type="ARBA" id="ARBA00003217"/>
    </source>
</evidence>
<feature type="active site" description="Acyl-ester intermediate" evidence="13">
    <location>
        <position position="57"/>
    </location>
</feature>
<evidence type="ECO:0000256" key="6">
    <source>
        <dbReference type="ARBA" id="ARBA00022670"/>
    </source>
</evidence>
<dbReference type="SUPFAM" id="SSF56601">
    <property type="entry name" value="beta-lactamase/transpeptidase-like"/>
    <property type="match status" value="1"/>
</dbReference>
<dbReference type="GO" id="GO:0009252">
    <property type="term" value="P:peptidoglycan biosynthetic process"/>
    <property type="evidence" value="ECO:0007669"/>
    <property type="project" value="UniProtKB-UniPathway"/>
</dbReference>
<feature type="active site" description="Proton acceptor" evidence="13">
    <location>
        <position position="60"/>
    </location>
</feature>
<evidence type="ECO:0000256" key="5">
    <source>
        <dbReference type="ARBA" id="ARBA00022645"/>
    </source>
</evidence>
<dbReference type="InterPro" id="IPR037167">
    <property type="entry name" value="Peptidase_S11_C_sf"/>
</dbReference>
<comment type="pathway">
    <text evidence="2">Cell wall biogenesis; peptidoglycan biosynthesis.</text>
</comment>
<evidence type="ECO:0000256" key="16">
    <source>
        <dbReference type="SAM" id="SignalP"/>
    </source>
</evidence>
<feature type="chain" id="PRO_5009527114" description="serine-type D-Ala-D-Ala carboxypeptidase" evidence="16">
    <location>
        <begin position="21"/>
        <end position="375"/>
    </location>
</feature>
<feature type="binding site" evidence="14">
    <location>
        <position position="219"/>
    </location>
    <ligand>
        <name>substrate</name>
    </ligand>
</feature>
<keyword evidence="9" id="KW-0133">Cell shape</keyword>
<gene>
    <name evidence="18" type="ORF">A2W18_01315</name>
</gene>
<evidence type="ECO:0000256" key="9">
    <source>
        <dbReference type="ARBA" id="ARBA00022960"/>
    </source>
</evidence>
<evidence type="ECO:0000256" key="8">
    <source>
        <dbReference type="ARBA" id="ARBA00022801"/>
    </source>
</evidence>
<dbReference type="AlphaFoldDB" id="A0A1F6V1N8"/>
<dbReference type="Gene3D" id="2.60.410.10">
    <property type="entry name" value="D-Ala-D-Ala carboxypeptidase, C-terminal domain"/>
    <property type="match status" value="1"/>
</dbReference>
<evidence type="ECO:0000313" key="18">
    <source>
        <dbReference type="EMBL" id="OGI63542.1"/>
    </source>
</evidence>
<dbReference type="SMART" id="SM00936">
    <property type="entry name" value="PBP5_C"/>
    <property type="match status" value="1"/>
</dbReference>
<dbReference type="Proteomes" id="UP000179076">
    <property type="component" value="Unassembled WGS sequence"/>
</dbReference>
<dbReference type="EMBL" id="MFSP01000152">
    <property type="protein sequence ID" value="OGI63542.1"/>
    <property type="molecule type" value="Genomic_DNA"/>
</dbReference>
<dbReference type="Gene3D" id="3.40.710.10">
    <property type="entry name" value="DD-peptidase/beta-lactamase superfamily"/>
    <property type="match status" value="1"/>
</dbReference>
<keyword evidence="11" id="KW-0961">Cell wall biogenesis/degradation</keyword>
<evidence type="ECO:0000256" key="15">
    <source>
        <dbReference type="RuleBase" id="RU004016"/>
    </source>
</evidence>
<dbReference type="PANTHER" id="PTHR21581">
    <property type="entry name" value="D-ALANYL-D-ALANINE CARBOXYPEPTIDASE"/>
    <property type="match status" value="1"/>
</dbReference>
<dbReference type="InterPro" id="IPR012907">
    <property type="entry name" value="Peptidase_S11_C"/>
</dbReference>
<keyword evidence="10" id="KW-0573">Peptidoglycan synthesis</keyword>
<evidence type="ECO:0000259" key="17">
    <source>
        <dbReference type="SMART" id="SM00936"/>
    </source>
</evidence>
<dbReference type="GO" id="GO:0009002">
    <property type="term" value="F:serine-type D-Ala-D-Ala carboxypeptidase activity"/>
    <property type="evidence" value="ECO:0007669"/>
    <property type="project" value="UniProtKB-EC"/>
</dbReference>
<evidence type="ECO:0000256" key="11">
    <source>
        <dbReference type="ARBA" id="ARBA00023316"/>
    </source>
</evidence>
<accession>A0A1F6V1N8</accession>
<keyword evidence="8" id="KW-0378">Hydrolase</keyword>
<dbReference type="GO" id="GO:0071555">
    <property type="term" value="P:cell wall organization"/>
    <property type="evidence" value="ECO:0007669"/>
    <property type="project" value="UniProtKB-KW"/>
</dbReference>
<evidence type="ECO:0000256" key="14">
    <source>
        <dbReference type="PIRSR" id="PIRSR618044-2"/>
    </source>
</evidence>
<name>A0A1F6V1N8_9PROT</name>
<dbReference type="Pfam" id="PF07943">
    <property type="entry name" value="PBP5_C"/>
    <property type="match status" value="1"/>
</dbReference>
<dbReference type="InterPro" id="IPR018044">
    <property type="entry name" value="Peptidase_S11"/>
</dbReference>
<evidence type="ECO:0000256" key="7">
    <source>
        <dbReference type="ARBA" id="ARBA00022729"/>
    </source>
</evidence>
<proteinExistence type="inferred from homology"/>
<evidence type="ECO:0000313" key="19">
    <source>
        <dbReference type="Proteomes" id="UP000179076"/>
    </source>
</evidence>
<dbReference type="Pfam" id="PF00768">
    <property type="entry name" value="Peptidase_S11"/>
    <property type="match status" value="1"/>
</dbReference>
<dbReference type="PANTHER" id="PTHR21581:SF6">
    <property type="entry name" value="TRAFFICKING PROTEIN PARTICLE COMPLEX SUBUNIT 12"/>
    <property type="match status" value="1"/>
</dbReference>
<evidence type="ECO:0000256" key="12">
    <source>
        <dbReference type="ARBA" id="ARBA00034000"/>
    </source>
</evidence>